<evidence type="ECO:0000313" key="3">
    <source>
        <dbReference type="EMBL" id="AFY87727.1"/>
    </source>
</evidence>
<reference evidence="3 4" key="1">
    <citation type="submission" date="2012-06" db="EMBL/GenBank/DDBJ databases">
        <title>Finished chromosome of genome of Chroococcidiopsis thermalis PCC 7203.</title>
        <authorList>
            <consortium name="US DOE Joint Genome Institute"/>
            <person name="Gugger M."/>
            <person name="Coursin T."/>
            <person name="Rippka R."/>
            <person name="Tandeau De Marsac N."/>
            <person name="Huntemann M."/>
            <person name="Wei C.-L."/>
            <person name="Han J."/>
            <person name="Detter J.C."/>
            <person name="Han C."/>
            <person name="Tapia R."/>
            <person name="Davenport K."/>
            <person name="Daligault H."/>
            <person name="Erkkila T."/>
            <person name="Gu W."/>
            <person name="Munk A.C.C."/>
            <person name="Teshima H."/>
            <person name="Xu Y."/>
            <person name="Chain P."/>
            <person name="Chen A."/>
            <person name="Krypides N."/>
            <person name="Mavromatis K."/>
            <person name="Markowitz V."/>
            <person name="Szeto E."/>
            <person name="Ivanova N."/>
            <person name="Mikhailova N."/>
            <person name="Ovchinnikova G."/>
            <person name="Pagani I."/>
            <person name="Pati A."/>
            <person name="Goodwin L."/>
            <person name="Peters L."/>
            <person name="Pitluck S."/>
            <person name="Woyke T."/>
            <person name="Kerfeld C."/>
        </authorList>
    </citation>
    <scope>NUCLEOTIDE SEQUENCE [LARGE SCALE GENOMIC DNA]</scope>
    <source>
        <strain evidence="3 4">PCC 7203</strain>
    </source>
</reference>
<proteinExistence type="predicted"/>
<dbReference type="SUPFAM" id="SSF46955">
    <property type="entry name" value="Putative DNA-binding domain"/>
    <property type="match status" value="1"/>
</dbReference>
<dbReference type="InterPro" id="IPR009061">
    <property type="entry name" value="DNA-bd_dom_put_sf"/>
</dbReference>
<dbReference type="PROSITE" id="PS50937">
    <property type="entry name" value="HTH_MERR_2"/>
    <property type="match status" value="1"/>
</dbReference>
<dbReference type="Proteomes" id="UP000010384">
    <property type="component" value="Chromosome"/>
</dbReference>
<keyword evidence="4" id="KW-1185">Reference proteome</keyword>
<organism evidence="3 4">
    <name type="scientific">Chroococcidiopsis thermalis (strain PCC 7203)</name>
    <dbReference type="NCBI Taxonomy" id="251229"/>
    <lineage>
        <taxon>Bacteria</taxon>
        <taxon>Bacillati</taxon>
        <taxon>Cyanobacteriota</taxon>
        <taxon>Cyanophyceae</taxon>
        <taxon>Chroococcidiopsidales</taxon>
        <taxon>Chroococcidiopsidaceae</taxon>
        <taxon>Chroococcidiopsis</taxon>
    </lineage>
</organism>
<dbReference type="InterPro" id="IPR000551">
    <property type="entry name" value="MerR-type_HTH_dom"/>
</dbReference>
<dbReference type="STRING" id="251229.Chro_2232"/>
<sequence>MFKIGDFFKLSRVSIKALHLYDRMGLLKPIQVDQFTSYRYYCASQLPRLNRILALKDLGFSLLKFNS</sequence>
<dbReference type="HOGENOM" id="CLU_060077_10_4_3"/>
<dbReference type="InterPro" id="IPR047057">
    <property type="entry name" value="MerR_fam"/>
</dbReference>
<dbReference type="KEGG" id="cthe:Chro_2232"/>
<dbReference type="PANTHER" id="PTHR30204:SF97">
    <property type="entry name" value="MERR FAMILY REGULATORY PROTEIN"/>
    <property type="match status" value="1"/>
</dbReference>
<accession>K9TY13</accession>
<dbReference type="GO" id="GO:0003700">
    <property type="term" value="F:DNA-binding transcription factor activity"/>
    <property type="evidence" value="ECO:0007669"/>
    <property type="project" value="InterPro"/>
</dbReference>
<dbReference type="eggNOG" id="COG0789">
    <property type="taxonomic scope" value="Bacteria"/>
</dbReference>
<keyword evidence="1" id="KW-0238">DNA-binding</keyword>
<dbReference type="SMART" id="SM00422">
    <property type="entry name" value="HTH_MERR"/>
    <property type="match status" value="1"/>
</dbReference>
<dbReference type="PANTHER" id="PTHR30204">
    <property type="entry name" value="REDOX-CYCLING DRUG-SENSING TRANSCRIPTIONAL ACTIVATOR SOXR"/>
    <property type="match status" value="1"/>
</dbReference>
<dbReference type="PATRIC" id="fig|251229.3.peg.2634"/>
<evidence type="ECO:0000259" key="2">
    <source>
        <dbReference type="PROSITE" id="PS50937"/>
    </source>
</evidence>
<dbReference type="Pfam" id="PF13411">
    <property type="entry name" value="MerR_1"/>
    <property type="match status" value="1"/>
</dbReference>
<dbReference type="AlphaFoldDB" id="K9TY13"/>
<dbReference type="InParanoid" id="K9TY13"/>
<gene>
    <name evidence="3" type="ORF">Chro_2232</name>
</gene>
<feature type="domain" description="HTH merR-type" evidence="2">
    <location>
        <begin position="1"/>
        <end position="67"/>
    </location>
</feature>
<dbReference type="Gene3D" id="1.10.1660.10">
    <property type="match status" value="1"/>
</dbReference>
<protein>
    <submittedName>
        <fullName evidence="3">Regulatory protein MerR</fullName>
    </submittedName>
</protein>
<dbReference type="GO" id="GO:0003677">
    <property type="term" value="F:DNA binding"/>
    <property type="evidence" value="ECO:0007669"/>
    <property type="project" value="UniProtKB-KW"/>
</dbReference>
<name>K9TY13_CHRTP</name>
<dbReference type="EMBL" id="CP003597">
    <property type="protein sequence ID" value="AFY87727.1"/>
    <property type="molecule type" value="Genomic_DNA"/>
</dbReference>
<evidence type="ECO:0000313" key="4">
    <source>
        <dbReference type="Proteomes" id="UP000010384"/>
    </source>
</evidence>
<evidence type="ECO:0000256" key="1">
    <source>
        <dbReference type="ARBA" id="ARBA00023125"/>
    </source>
</evidence>